<keyword evidence="2" id="KW-1185">Reference proteome</keyword>
<name>A0A5J9TV42_9POAL</name>
<dbReference type="EMBL" id="RWGY01000031">
    <property type="protein sequence ID" value="TVU14668.1"/>
    <property type="molecule type" value="Genomic_DNA"/>
</dbReference>
<sequence length="72" mass="8199">MRYKEASEHVHGRTSGEALNWTLGSGIASNLYYLNLFMWPVRSEMNGLKFGCWVPLQHLNSAFGKFGCFDQV</sequence>
<reference evidence="1 2" key="1">
    <citation type="journal article" date="2019" name="Sci. Rep.">
        <title>A high-quality genome of Eragrostis curvula grass provides insights into Poaceae evolution and supports new strategies to enhance forage quality.</title>
        <authorList>
            <person name="Carballo J."/>
            <person name="Santos B.A.C.M."/>
            <person name="Zappacosta D."/>
            <person name="Garbus I."/>
            <person name="Selva J.P."/>
            <person name="Gallo C.A."/>
            <person name="Diaz A."/>
            <person name="Albertini E."/>
            <person name="Caccamo M."/>
            <person name="Echenique V."/>
        </authorList>
    </citation>
    <scope>NUCLEOTIDE SEQUENCE [LARGE SCALE GENOMIC DNA]</scope>
    <source>
        <strain evidence="2">cv. Victoria</strain>
        <tissue evidence="1">Leaf</tissue>
    </source>
</reference>
<evidence type="ECO:0000313" key="2">
    <source>
        <dbReference type="Proteomes" id="UP000324897"/>
    </source>
</evidence>
<dbReference type="AlphaFoldDB" id="A0A5J9TV42"/>
<protein>
    <submittedName>
        <fullName evidence="1">Uncharacterized protein</fullName>
    </submittedName>
</protein>
<evidence type="ECO:0000313" key="1">
    <source>
        <dbReference type="EMBL" id="TVU14668.1"/>
    </source>
</evidence>
<gene>
    <name evidence="1" type="ORF">EJB05_38151</name>
</gene>
<dbReference type="Proteomes" id="UP000324897">
    <property type="component" value="Unassembled WGS sequence"/>
</dbReference>
<organism evidence="1 2">
    <name type="scientific">Eragrostis curvula</name>
    <name type="common">weeping love grass</name>
    <dbReference type="NCBI Taxonomy" id="38414"/>
    <lineage>
        <taxon>Eukaryota</taxon>
        <taxon>Viridiplantae</taxon>
        <taxon>Streptophyta</taxon>
        <taxon>Embryophyta</taxon>
        <taxon>Tracheophyta</taxon>
        <taxon>Spermatophyta</taxon>
        <taxon>Magnoliopsida</taxon>
        <taxon>Liliopsida</taxon>
        <taxon>Poales</taxon>
        <taxon>Poaceae</taxon>
        <taxon>PACMAD clade</taxon>
        <taxon>Chloridoideae</taxon>
        <taxon>Eragrostideae</taxon>
        <taxon>Eragrostidinae</taxon>
        <taxon>Eragrostis</taxon>
    </lineage>
</organism>
<dbReference type="Gramene" id="TVU14668">
    <property type="protein sequence ID" value="TVU14668"/>
    <property type="gene ID" value="EJB05_38151"/>
</dbReference>
<comment type="caution">
    <text evidence="1">The sequence shown here is derived from an EMBL/GenBank/DDBJ whole genome shotgun (WGS) entry which is preliminary data.</text>
</comment>
<accession>A0A5J9TV42</accession>
<proteinExistence type="predicted"/>